<feature type="domain" description="Potassium channel tetramerisation-type BTB" evidence="1">
    <location>
        <begin position="7"/>
        <end position="101"/>
    </location>
</feature>
<reference evidence="2" key="1">
    <citation type="journal article" date="2008" name="Nature">
        <title>The amphioxus genome and the evolution of the chordate karyotype.</title>
        <authorList>
            <consortium name="US DOE Joint Genome Institute (JGI-PGF)"/>
            <person name="Putnam N.H."/>
            <person name="Butts T."/>
            <person name="Ferrier D.E.K."/>
            <person name="Furlong R.F."/>
            <person name="Hellsten U."/>
            <person name="Kawashima T."/>
            <person name="Robinson-Rechavi M."/>
            <person name="Shoguchi E."/>
            <person name="Terry A."/>
            <person name="Yu J.-K."/>
            <person name="Benito-Gutierrez E.L."/>
            <person name="Dubchak I."/>
            <person name="Garcia-Fernandez J."/>
            <person name="Gibson-Brown J.J."/>
            <person name="Grigoriev I.V."/>
            <person name="Horton A.C."/>
            <person name="de Jong P.J."/>
            <person name="Jurka J."/>
            <person name="Kapitonov V.V."/>
            <person name="Kohara Y."/>
            <person name="Kuroki Y."/>
            <person name="Lindquist E."/>
            <person name="Lucas S."/>
            <person name="Osoegawa K."/>
            <person name="Pennacchio L.A."/>
            <person name="Salamov A.A."/>
            <person name="Satou Y."/>
            <person name="Sauka-Spengler T."/>
            <person name="Schmutz J."/>
            <person name="Shin-I T."/>
            <person name="Toyoda A."/>
            <person name="Bronner-Fraser M."/>
            <person name="Fujiyama A."/>
            <person name="Holland L.Z."/>
            <person name="Holland P.W.H."/>
            <person name="Satoh N."/>
            <person name="Rokhsar D.S."/>
        </authorList>
    </citation>
    <scope>NUCLEOTIDE SEQUENCE [LARGE SCALE GENOMIC DNA]</scope>
    <source>
        <strain evidence="2">S238N-H82</strain>
        <tissue evidence="2">Testes</tissue>
    </source>
</reference>
<proteinExistence type="predicted"/>
<organism>
    <name type="scientific">Branchiostoma floridae</name>
    <name type="common">Florida lancelet</name>
    <name type="synonym">Amphioxus</name>
    <dbReference type="NCBI Taxonomy" id="7739"/>
    <lineage>
        <taxon>Eukaryota</taxon>
        <taxon>Metazoa</taxon>
        <taxon>Chordata</taxon>
        <taxon>Cephalochordata</taxon>
        <taxon>Leptocardii</taxon>
        <taxon>Amphioxiformes</taxon>
        <taxon>Branchiostomatidae</taxon>
        <taxon>Branchiostoma</taxon>
    </lineage>
</organism>
<dbReference type="eggNOG" id="KOG2723">
    <property type="taxonomic scope" value="Eukaryota"/>
</dbReference>
<accession>C3ZV68</accession>
<dbReference type="PANTHER" id="PTHR14499">
    <property type="entry name" value="POTASSIUM CHANNEL TETRAMERIZATION DOMAIN-CONTAINING"/>
    <property type="match status" value="1"/>
</dbReference>
<protein>
    <recommendedName>
        <fullName evidence="1">Potassium channel tetramerisation-type BTB domain-containing protein</fullName>
    </recommendedName>
</protein>
<dbReference type="PANTHER" id="PTHR14499:SF144">
    <property type="entry name" value="POTASSIUM CHANNEL TETRAMERISATION-TYPE BTB DOMAIN-CONTAINING PROTEIN"/>
    <property type="match status" value="1"/>
</dbReference>
<name>C3ZV68_BRAFL</name>
<evidence type="ECO:0000259" key="1">
    <source>
        <dbReference type="Pfam" id="PF02214"/>
    </source>
</evidence>
<sequence length="104" mass="11864">MSSNDIVHLIVGGHIYTTTRSTLARYGPSELSTMVPQAPLRGRGRAQGSSAALRDDQRRYFIDRDGTVFRHVLNFLRIGELVLPDEFREYDLLEKEAEYYGSRS</sequence>
<dbReference type="InParanoid" id="C3ZV68"/>
<dbReference type="GO" id="GO:0051260">
    <property type="term" value="P:protein homooligomerization"/>
    <property type="evidence" value="ECO:0007669"/>
    <property type="project" value="InterPro"/>
</dbReference>
<evidence type="ECO:0000313" key="2">
    <source>
        <dbReference type="EMBL" id="EEN43583.1"/>
    </source>
</evidence>
<dbReference type="InterPro" id="IPR011333">
    <property type="entry name" value="SKP1/BTB/POZ_sf"/>
</dbReference>
<dbReference type="Gene3D" id="3.30.710.10">
    <property type="entry name" value="Potassium Channel Kv1.1, Chain A"/>
    <property type="match status" value="1"/>
</dbReference>
<dbReference type="SUPFAM" id="SSF54695">
    <property type="entry name" value="POZ domain"/>
    <property type="match status" value="1"/>
</dbReference>
<dbReference type="InterPro" id="IPR003131">
    <property type="entry name" value="T1-type_BTB"/>
</dbReference>
<dbReference type="Pfam" id="PF02214">
    <property type="entry name" value="BTB_2"/>
    <property type="match status" value="1"/>
</dbReference>
<dbReference type="AlphaFoldDB" id="C3ZV68"/>
<gene>
    <name evidence="2" type="ORF">BRAFLDRAFT_95712</name>
</gene>
<dbReference type="EMBL" id="GG666687">
    <property type="protein sequence ID" value="EEN43583.1"/>
    <property type="molecule type" value="Genomic_DNA"/>
</dbReference>